<comment type="caution">
    <text evidence="2">The sequence shown here is derived from an EMBL/GenBank/DDBJ whole genome shotgun (WGS) entry which is preliminary data.</text>
</comment>
<name>A0AA37V8S5_9BACT</name>
<evidence type="ECO:0000256" key="1">
    <source>
        <dbReference type="SAM" id="SignalP"/>
    </source>
</evidence>
<organism evidence="2 3">
    <name type="scientific">Roseisolibacter agri</name>
    <dbReference type="NCBI Taxonomy" id="2014610"/>
    <lineage>
        <taxon>Bacteria</taxon>
        <taxon>Pseudomonadati</taxon>
        <taxon>Gemmatimonadota</taxon>
        <taxon>Gemmatimonadia</taxon>
        <taxon>Gemmatimonadales</taxon>
        <taxon>Gemmatimonadaceae</taxon>
        <taxon>Roseisolibacter</taxon>
    </lineage>
</organism>
<evidence type="ECO:0000313" key="3">
    <source>
        <dbReference type="Proteomes" id="UP001161325"/>
    </source>
</evidence>
<feature type="signal peptide" evidence="1">
    <location>
        <begin position="1"/>
        <end position="28"/>
    </location>
</feature>
<evidence type="ECO:0000313" key="2">
    <source>
        <dbReference type="EMBL" id="GLC23728.1"/>
    </source>
</evidence>
<dbReference type="AlphaFoldDB" id="A0AA37V8S5"/>
<sequence>MSSHSRVTRTGLRLALGLLAVPTAAASAQSVFDRLELHGSLNAAYGRADTLGVFGVPQQGTSDYRVFTLQGRFSLSDRDQIVAQVFNRRLGTSPLAGAISDVTMQWAYWQHKEGDLTVKVGRNPLPRGLSNEVRYIGTVLPFFRPPLELTLEAFDAIDGAVASYRQDLGAGITLEQYAFFGGSEARSLVTTSTGAGVRMARTENMFGGQSYLTFPVAGLKLGAYGARYGYVQSTGRGYRTNYVLSAESSIDRLKVQSEHSRITGPGPSNDSRMTYVQGTVRVVDHFSVAGQHSRTDRRLYFANPSLDRIIPEVRTNGVSGIVALPANTALKLEHHWRKGWSFDTPTSPVASQTATSVTLSPKRDARYFLVSLATSF</sequence>
<protein>
    <recommendedName>
        <fullName evidence="4">Porin</fullName>
    </recommendedName>
</protein>
<dbReference type="SUPFAM" id="SSF56935">
    <property type="entry name" value="Porins"/>
    <property type="match status" value="1"/>
</dbReference>
<proteinExistence type="predicted"/>
<feature type="chain" id="PRO_5041305462" description="Porin" evidence="1">
    <location>
        <begin position="29"/>
        <end position="376"/>
    </location>
</feature>
<keyword evidence="1" id="KW-0732">Signal</keyword>
<reference evidence="2" key="1">
    <citation type="submission" date="2022-08" db="EMBL/GenBank/DDBJ databases">
        <title>Draft genome sequencing of Roseisolibacter agri AW1220.</title>
        <authorList>
            <person name="Tobiishi Y."/>
            <person name="Tonouchi A."/>
        </authorList>
    </citation>
    <scope>NUCLEOTIDE SEQUENCE</scope>
    <source>
        <strain evidence="2">AW1220</strain>
    </source>
</reference>
<keyword evidence="3" id="KW-1185">Reference proteome</keyword>
<dbReference type="EMBL" id="BRXS01000001">
    <property type="protein sequence ID" value="GLC23728.1"/>
    <property type="molecule type" value="Genomic_DNA"/>
</dbReference>
<accession>A0AA37V8S5</accession>
<dbReference type="RefSeq" id="WP_284348172.1">
    <property type="nucleotide sequence ID" value="NZ_BRXS01000001.1"/>
</dbReference>
<evidence type="ECO:0008006" key="4">
    <source>
        <dbReference type="Google" id="ProtNLM"/>
    </source>
</evidence>
<gene>
    <name evidence="2" type="ORF">rosag_02410</name>
</gene>
<dbReference type="Proteomes" id="UP001161325">
    <property type="component" value="Unassembled WGS sequence"/>
</dbReference>